<reference evidence="5" key="2">
    <citation type="submission" date="2015-02" db="EMBL/GenBank/DDBJ databases">
        <title>Physiological reanalysis, assessment of diazotrophy, and genome sequences of multiple isolates of Streptomyces thermoautotrophicus.</title>
        <authorList>
            <person name="MacKellar D.C."/>
            <person name="Lieber L."/>
            <person name="Norman J."/>
            <person name="Bolger A."/>
            <person name="Tobin C."/>
            <person name="Murray J.W."/>
            <person name="Friesen M."/>
            <person name="Prell J."/>
        </authorList>
    </citation>
    <scope>NUCLEOTIDE SEQUENCE [LARGE SCALE GENOMIC DNA]</scope>
    <source>
        <strain evidence="5">UBT1</strain>
    </source>
</reference>
<reference evidence="3 6" key="1">
    <citation type="submission" date="2015-02" db="EMBL/GenBank/DDBJ databases">
        <title>Physiological reanalysis, assessment of diazotrophy, and genome sequences of multiple isolates of Streptomyces thermoautotrophicus.</title>
        <authorList>
            <person name="MacKellar D.C."/>
            <person name="Lieber L."/>
            <person name="Norman J."/>
            <person name="Bolger A."/>
            <person name="Tobin C."/>
            <person name="Murray J.W."/>
            <person name="Prell J."/>
        </authorList>
    </citation>
    <scope>NUCLEOTIDE SEQUENCE [LARGE SCALE GENOMIC DNA]</scope>
    <source>
        <strain evidence="3 6">UBT1</strain>
    </source>
</reference>
<dbReference type="EMBL" id="JYIJ01000017">
    <property type="protein sequence ID" value="KWX03417.1"/>
    <property type="molecule type" value="Genomic_DNA"/>
</dbReference>
<evidence type="ECO:0000313" key="3">
    <source>
        <dbReference type="EMBL" id="KWX09779.1"/>
    </source>
</evidence>
<gene>
    <name evidence="1" type="ORF">LI90_3265</name>
    <name evidence="2" type="ORF">TH66_10845</name>
    <name evidence="3" type="ORF">TR74_07555</name>
</gene>
<keyword evidence="4" id="KW-1185">Reference proteome</keyword>
<evidence type="ECO:0000313" key="5">
    <source>
        <dbReference type="Proteomes" id="UP000070598"/>
    </source>
</evidence>
<evidence type="ECO:0000313" key="1">
    <source>
        <dbReference type="EMBL" id="KWX02222.1"/>
    </source>
</evidence>
<evidence type="ECO:0000313" key="6">
    <source>
        <dbReference type="Proteomes" id="UP000070659"/>
    </source>
</evidence>
<reference evidence="1" key="3">
    <citation type="submission" date="2015-04" db="EMBL/GenBank/DDBJ databases">
        <title>Physiological reanalysis, assessment of diazotrophy, and genome sequences of multiple isolates of Streptomyces thermoautotrophicus.</title>
        <authorList>
            <person name="MacKellar D.C."/>
            <person name="Lieber L."/>
            <person name="Norman J."/>
            <person name="Bolger A."/>
            <person name="Tobin C."/>
            <person name="Murray J.W."/>
            <person name="Woodward J."/>
            <person name="Friesen M."/>
            <person name="Prell J."/>
        </authorList>
    </citation>
    <scope>NUCLEOTIDE SEQUENCE [LARGE SCALE GENOMIC DNA]</scope>
    <source>
        <strain evidence="1">H1</strain>
    </source>
</reference>
<organism evidence="3 5">
    <name type="scientific">Carbonactinospora thermoautotrophica</name>
    <dbReference type="NCBI Taxonomy" id="1469144"/>
    <lineage>
        <taxon>Bacteria</taxon>
        <taxon>Bacillati</taxon>
        <taxon>Actinomycetota</taxon>
        <taxon>Actinomycetes</taxon>
        <taxon>Kitasatosporales</taxon>
        <taxon>Carbonactinosporaceae</taxon>
        <taxon>Carbonactinospora</taxon>
    </lineage>
</organism>
<dbReference type="AlphaFoldDB" id="A0A132NI61"/>
<accession>A0A132NI61</accession>
<reference evidence="4" key="4">
    <citation type="submission" date="2015-04" db="EMBL/GenBank/DDBJ databases">
        <title>Physiological reanalysis, assessment of diazotrophy, and genome sequences of multiple isolates of Streptomyces thermoautotrophicus.</title>
        <authorList>
            <person name="MacKellar D.C."/>
            <person name="Lieber L."/>
            <person name="Norman J."/>
            <person name="Bolger A."/>
            <person name="Tobin C."/>
            <person name="Murray J.W."/>
            <person name="Chang R."/>
            <person name="Ford T."/>
            <person name="Nguyen P.Q."/>
            <person name="Woodward J."/>
            <person name="Permingeat H."/>
            <person name="Joshi N.S."/>
            <person name="Silver P.A."/>
            <person name="Usadel B."/>
            <person name="Rutherford A.W."/>
            <person name="Friesen M."/>
            <person name="Prell J."/>
        </authorList>
    </citation>
    <scope>NUCLEOTIDE SEQUENCE [LARGE SCALE GENOMIC DNA]</scope>
    <source>
        <strain evidence="4">H1</strain>
    </source>
</reference>
<dbReference type="Proteomes" id="UP000070598">
    <property type="component" value="Unassembled WGS sequence"/>
</dbReference>
<dbReference type="EMBL" id="LAXD01000001">
    <property type="protein sequence ID" value="KWX02222.1"/>
    <property type="molecule type" value="Genomic_DNA"/>
</dbReference>
<dbReference type="Proteomes" id="UP000070659">
    <property type="component" value="Unassembled WGS sequence"/>
</dbReference>
<dbReference type="RefSeq" id="WP_066889114.1">
    <property type="nucleotide sequence ID" value="NZ_JYIJ01000017.1"/>
</dbReference>
<evidence type="ECO:0000313" key="2">
    <source>
        <dbReference type="EMBL" id="KWX03417.1"/>
    </source>
</evidence>
<proteinExistence type="predicted"/>
<sequence length="64" mass="6964">MLDLTPSQGTKPRPQLAVTCPQCQRPVHVTLREGVQLPDGTMLVDASPAYRALELHTRVGCPGR</sequence>
<dbReference type="Proteomes" id="UP000070188">
    <property type="component" value="Unassembled WGS sequence"/>
</dbReference>
<protein>
    <submittedName>
        <fullName evidence="3">Uncharacterized protein</fullName>
    </submittedName>
</protein>
<evidence type="ECO:0000313" key="4">
    <source>
        <dbReference type="Proteomes" id="UP000070188"/>
    </source>
</evidence>
<comment type="caution">
    <text evidence="3">The sequence shown here is derived from an EMBL/GenBank/DDBJ whole genome shotgun (WGS) entry which is preliminary data.</text>
</comment>
<name>A0A132NI61_9ACTN</name>
<dbReference type="STRING" id="1469144.LI90_3265"/>
<dbReference type="PATRIC" id="fig|1469144.10.peg.3512"/>
<dbReference type="EMBL" id="JYIK01000724">
    <property type="protein sequence ID" value="KWX09779.1"/>
    <property type="molecule type" value="Genomic_DNA"/>
</dbReference>